<proteinExistence type="predicted"/>
<dbReference type="Pfam" id="PF12697">
    <property type="entry name" value="Abhydrolase_6"/>
    <property type="match status" value="1"/>
</dbReference>
<sequence length="280" mass="32300">MQTKEKKEFFLMKEYLTRSNISYFSIGSGRPIIFLHGLSLDKQSTCLFFEPLSNVGQYQRIYLDLPGMGNSDPISPSTSDNVLETLIEAIEEIIGARRFILYGHSYGGYLAQAIAFHLKDQTLGVFLTCPVITADHSKRLTGKHINILEEDINPVENKEYFADFLSMNVIINNQAWHDYQNLIIPGLQKEDKTFIDQLQNNYSFTFEEKLKNINYQFPFKIMVGRNDQVVGYQEQLKLINHNENGEIVLLNRTGHNLMIDQREAVGFHFDLFLDELNSNN</sequence>
<dbReference type="InterPro" id="IPR029058">
    <property type="entry name" value="AB_hydrolase_fold"/>
</dbReference>
<name>A0NKY6_OENOE</name>
<dbReference type="GO" id="GO:0016787">
    <property type="term" value="F:hydrolase activity"/>
    <property type="evidence" value="ECO:0007669"/>
    <property type="project" value="UniProtKB-KW"/>
</dbReference>
<dbReference type="AlphaFoldDB" id="A0NKY6"/>
<keyword evidence="2" id="KW-0808">Transferase</keyword>
<comment type="caution">
    <text evidence="2">The sequence shown here is derived from an EMBL/GenBank/DDBJ whole genome shotgun (WGS) entry which is preliminary data.</text>
</comment>
<gene>
    <name evidence="2" type="ORF">OENOO_65056</name>
</gene>
<dbReference type="HOGENOM" id="CLU_088923_0_0_9"/>
<dbReference type="Gene3D" id="3.40.50.1820">
    <property type="entry name" value="alpha/beta hydrolase"/>
    <property type="match status" value="1"/>
</dbReference>
<accession>A0NKY6</accession>
<keyword evidence="2" id="KW-0378">Hydrolase</keyword>
<keyword evidence="2" id="KW-0012">Acyltransferase</keyword>
<dbReference type="Proteomes" id="UP000003346">
    <property type="component" value="Unassembled WGS sequence"/>
</dbReference>
<dbReference type="PANTHER" id="PTHR43798:SF6">
    <property type="entry name" value="HYDROLASE, PUTATIVE (AFU_ORTHOLOGUE AFUA_4G13070)-RELATED"/>
    <property type="match status" value="1"/>
</dbReference>
<dbReference type="InterPro" id="IPR050266">
    <property type="entry name" value="AB_hydrolase_sf"/>
</dbReference>
<dbReference type="GO" id="GO:0016746">
    <property type="term" value="F:acyltransferase activity"/>
    <property type="evidence" value="ECO:0007669"/>
    <property type="project" value="UniProtKB-KW"/>
</dbReference>
<organism evidence="2 3">
    <name type="scientific">Oenococcus oeni ATCC BAA-1163</name>
    <dbReference type="NCBI Taxonomy" id="379360"/>
    <lineage>
        <taxon>Bacteria</taxon>
        <taxon>Bacillati</taxon>
        <taxon>Bacillota</taxon>
        <taxon>Bacilli</taxon>
        <taxon>Lactobacillales</taxon>
        <taxon>Lactobacillaceae</taxon>
        <taxon>Oenococcus</taxon>
    </lineage>
</organism>
<evidence type="ECO:0000313" key="3">
    <source>
        <dbReference type="Proteomes" id="UP000003346"/>
    </source>
</evidence>
<feature type="domain" description="AB hydrolase-1" evidence="1">
    <location>
        <begin position="32"/>
        <end position="265"/>
    </location>
</feature>
<dbReference type="SUPFAM" id="SSF53474">
    <property type="entry name" value="alpha/beta-Hydrolases"/>
    <property type="match status" value="1"/>
</dbReference>
<dbReference type="InterPro" id="IPR000073">
    <property type="entry name" value="AB_hydrolase_1"/>
</dbReference>
<dbReference type="EMBL" id="AAUV01000060">
    <property type="protein sequence ID" value="EAV38854.1"/>
    <property type="molecule type" value="Genomic_DNA"/>
</dbReference>
<dbReference type="PANTHER" id="PTHR43798">
    <property type="entry name" value="MONOACYLGLYCEROL LIPASE"/>
    <property type="match status" value="1"/>
</dbReference>
<reference evidence="2 3" key="1">
    <citation type="submission" date="2006-11" db="EMBL/GenBank/DDBJ databases">
        <authorList>
            <consortium name="Laboratoire de Microbiologie (Universite Bourgogne)"/>
            <consortium name="GENOME Express"/>
            <consortium name="UMR Oenologie Ampelologie (Universite Bordeaux 2)"/>
            <person name="Guzzo J."/>
        </authorList>
    </citation>
    <scope>NUCLEOTIDE SEQUENCE [LARGE SCALE GENOMIC DNA]</scope>
    <source>
        <strain evidence="2 3">ATCC BAA-1163</strain>
    </source>
</reference>
<dbReference type="PRINTS" id="PR00111">
    <property type="entry name" value="ABHYDROLASE"/>
</dbReference>
<evidence type="ECO:0000259" key="1">
    <source>
        <dbReference type="Pfam" id="PF12697"/>
    </source>
</evidence>
<dbReference type="ESTHER" id="oenob-q04d10">
    <property type="family name" value="6_AlphaBeta_hydrolase"/>
</dbReference>
<protein>
    <submittedName>
        <fullName evidence="2">Hydrolase alpha/beta hydrolase superfamily, acyltransferase</fullName>
    </submittedName>
</protein>
<evidence type="ECO:0000313" key="2">
    <source>
        <dbReference type="EMBL" id="EAV38854.1"/>
    </source>
</evidence>